<dbReference type="RefSeq" id="WP_309938925.1">
    <property type="nucleotide sequence ID" value="NZ_AP025305.1"/>
</dbReference>
<dbReference type="EMBL" id="JAVDQD010000002">
    <property type="protein sequence ID" value="MDR6239311.1"/>
    <property type="molecule type" value="Genomic_DNA"/>
</dbReference>
<gene>
    <name evidence="1" type="ORF">HNQ88_002348</name>
</gene>
<dbReference type="AlphaFoldDB" id="A0AAE3XP25"/>
<evidence type="ECO:0000313" key="2">
    <source>
        <dbReference type="Proteomes" id="UP001185092"/>
    </source>
</evidence>
<proteinExistence type="predicted"/>
<accession>A0AAE3XP25</accession>
<keyword evidence="2" id="KW-1185">Reference proteome</keyword>
<comment type="caution">
    <text evidence="1">The sequence shown here is derived from an EMBL/GenBank/DDBJ whole genome shotgun (WGS) entry which is preliminary data.</text>
</comment>
<name>A0AAE3XP25_9BACT</name>
<evidence type="ECO:0000313" key="1">
    <source>
        <dbReference type="EMBL" id="MDR6239311.1"/>
    </source>
</evidence>
<organism evidence="1 2">
    <name type="scientific">Aureibacter tunicatorum</name>
    <dbReference type="NCBI Taxonomy" id="866807"/>
    <lineage>
        <taxon>Bacteria</taxon>
        <taxon>Pseudomonadati</taxon>
        <taxon>Bacteroidota</taxon>
        <taxon>Cytophagia</taxon>
        <taxon>Cytophagales</taxon>
        <taxon>Persicobacteraceae</taxon>
        <taxon>Aureibacter</taxon>
    </lineage>
</organism>
<sequence>MKYILFITVFMLCLQSGYNIQKIESKDLGIVNNSRDSICFSITFMYPDTSIVEYNPLNDPSNHLVKPFSSKEITGRNSIRYSFWEKIFSYNNKAYLFIFNYDTLVNNNWIDVRKKYKIENRIELSKIYLDSINWTVIYSPSETKSD</sequence>
<dbReference type="Proteomes" id="UP001185092">
    <property type="component" value="Unassembled WGS sequence"/>
</dbReference>
<reference evidence="1" key="1">
    <citation type="submission" date="2023-07" db="EMBL/GenBank/DDBJ databases">
        <title>Genomic Encyclopedia of Type Strains, Phase IV (KMG-IV): sequencing the most valuable type-strain genomes for metagenomic binning, comparative biology and taxonomic classification.</title>
        <authorList>
            <person name="Goeker M."/>
        </authorList>
    </citation>
    <scope>NUCLEOTIDE SEQUENCE</scope>
    <source>
        <strain evidence="1">DSM 26174</strain>
    </source>
</reference>
<protein>
    <submittedName>
        <fullName evidence="1">Uncharacterized protein</fullName>
    </submittedName>
</protein>